<dbReference type="InterPro" id="IPR011004">
    <property type="entry name" value="Trimer_LpxA-like_sf"/>
</dbReference>
<gene>
    <name evidence="1" type="ORF">HB902_05630</name>
</gene>
<dbReference type="InterPro" id="IPR041561">
    <property type="entry name" value="PglD_N"/>
</dbReference>
<keyword evidence="1" id="KW-0808">Transferase</keyword>
<dbReference type="Gene3D" id="3.40.50.20">
    <property type="match status" value="1"/>
</dbReference>
<dbReference type="InterPro" id="IPR050179">
    <property type="entry name" value="Trans_hexapeptide_repeat"/>
</dbReference>
<reference evidence="1 2" key="1">
    <citation type="submission" date="2020-03" db="EMBL/GenBank/DDBJ databases">
        <title>Soil Listeria distribution.</title>
        <authorList>
            <person name="Liao J."/>
            <person name="Wiedmann M."/>
        </authorList>
    </citation>
    <scope>NUCLEOTIDE SEQUENCE [LARGE SCALE GENOMIC DNA]</scope>
    <source>
        <strain evidence="1 2">FSL L7-1387</strain>
    </source>
</reference>
<evidence type="ECO:0000313" key="2">
    <source>
        <dbReference type="Proteomes" id="UP000541955"/>
    </source>
</evidence>
<dbReference type="EMBL" id="JAARRW010000002">
    <property type="protein sequence ID" value="MBC1561542.1"/>
    <property type="molecule type" value="Genomic_DNA"/>
</dbReference>
<dbReference type="Pfam" id="PF00132">
    <property type="entry name" value="Hexapep"/>
    <property type="match status" value="1"/>
</dbReference>
<dbReference type="InterPro" id="IPR001451">
    <property type="entry name" value="Hexapep"/>
</dbReference>
<dbReference type="SUPFAM" id="SSF51161">
    <property type="entry name" value="Trimeric LpxA-like enzymes"/>
    <property type="match status" value="1"/>
</dbReference>
<dbReference type="Pfam" id="PF17836">
    <property type="entry name" value="PglD_N"/>
    <property type="match status" value="1"/>
</dbReference>
<accession>A0A7X0XIC3</accession>
<dbReference type="Proteomes" id="UP000541955">
    <property type="component" value="Unassembled WGS sequence"/>
</dbReference>
<dbReference type="NCBIfam" id="TIGR03570">
    <property type="entry name" value="NeuD_NnaD"/>
    <property type="match status" value="1"/>
</dbReference>
<evidence type="ECO:0000313" key="1">
    <source>
        <dbReference type="EMBL" id="MBC1561542.1"/>
    </source>
</evidence>
<dbReference type="RefSeq" id="WP_185428885.1">
    <property type="nucleotide sequence ID" value="NZ_JAARRW010000002.1"/>
</dbReference>
<comment type="caution">
    <text evidence="1">The sequence shown here is derived from an EMBL/GenBank/DDBJ whole genome shotgun (WGS) entry which is preliminary data.</text>
</comment>
<dbReference type="InterPro" id="IPR020019">
    <property type="entry name" value="AcTrfase_PglD-like"/>
</dbReference>
<dbReference type="GO" id="GO:0016740">
    <property type="term" value="F:transferase activity"/>
    <property type="evidence" value="ECO:0007669"/>
    <property type="project" value="UniProtKB-KW"/>
</dbReference>
<dbReference type="PANTHER" id="PTHR43300">
    <property type="entry name" value="ACETYLTRANSFERASE"/>
    <property type="match status" value="1"/>
</dbReference>
<dbReference type="Gene3D" id="2.160.10.10">
    <property type="entry name" value="Hexapeptide repeat proteins"/>
    <property type="match status" value="1"/>
</dbReference>
<dbReference type="AlphaFoldDB" id="A0A7X0XIC3"/>
<dbReference type="CDD" id="cd03360">
    <property type="entry name" value="LbH_AT_putative"/>
    <property type="match status" value="1"/>
</dbReference>
<dbReference type="PANTHER" id="PTHR43300:SF7">
    <property type="entry name" value="UDP-N-ACETYLBACILLOSAMINE N-ACETYLTRANSFERASE"/>
    <property type="match status" value="1"/>
</dbReference>
<proteinExistence type="predicted"/>
<organism evidence="1 2">
    <name type="scientific">Listeria booriae</name>
    <dbReference type="NCBI Taxonomy" id="1552123"/>
    <lineage>
        <taxon>Bacteria</taxon>
        <taxon>Bacillati</taxon>
        <taxon>Bacillota</taxon>
        <taxon>Bacilli</taxon>
        <taxon>Bacillales</taxon>
        <taxon>Listeriaceae</taxon>
        <taxon>Listeria</taxon>
    </lineage>
</organism>
<protein>
    <submittedName>
        <fullName evidence="1">Acetyltransferase</fullName>
    </submittedName>
</protein>
<name>A0A7X0XIC3_9LIST</name>
<sequence length="213" mass="23197">MKKIVIIGDGSITKMVREIINLRNEYKIVAVLDDKYKGECFFKGGVCFASIENFEFMLSDYYYFIAIGNNERRQEIFEKLAKPHEKYPNLIHPAAIISPNAVIGFGNFIMAGAIINVDASIGNQAIVNSACVIGHDAVLRDFTQVSPGTVITGYVQLGNGAYIGANATVLPDITIGKWSITGAGSTVTKDVEANAVVIGTPARLMKYRKSLVR</sequence>